<sequence>MSGKLKHYVFVASAGAYKADSVEPCHFEGDARKSSAGHVEVETYLKELGLPYTVFQPLYIYGPNSAKDCEQWFMDRIARDRPVPIPSPGVQLTSLTHVEDVASMLAAVPGNYNARYEHYNVCSDRAITFT</sequence>
<keyword evidence="3" id="KW-1185">Reference proteome</keyword>
<evidence type="ECO:0000313" key="2">
    <source>
        <dbReference type="EMBL" id="GFH12422.1"/>
    </source>
</evidence>
<dbReference type="AlphaFoldDB" id="A0A699ZA56"/>
<feature type="non-terminal residue" evidence="2">
    <location>
        <position position="130"/>
    </location>
</feature>
<organism evidence="2 3">
    <name type="scientific">Haematococcus lacustris</name>
    <name type="common">Green alga</name>
    <name type="synonym">Haematococcus pluvialis</name>
    <dbReference type="NCBI Taxonomy" id="44745"/>
    <lineage>
        <taxon>Eukaryota</taxon>
        <taxon>Viridiplantae</taxon>
        <taxon>Chlorophyta</taxon>
        <taxon>core chlorophytes</taxon>
        <taxon>Chlorophyceae</taxon>
        <taxon>CS clade</taxon>
        <taxon>Chlamydomonadales</taxon>
        <taxon>Haematococcaceae</taxon>
        <taxon>Haematococcus</taxon>
    </lineage>
</organism>
<accession>A0A699ZA56</accession>
<comment type="caution">
    <text evidence="2">The sequence shown here is derived from an EMBL/GenBank/DDBJ whole genome shotgun (WGS) entry which is preliminary data.</text>
</comment>
<protein>
    <submittedName>
        <fullName evidence="2">Epimerase domain-containing protein</fullName>
    </submittedName>
</protein>
<gene>
    <name evidence="2" type="ORF">HaLaN_08111</name>
</gene>
<dbReference type="InterPro" id="IPR036291">
    <property type="entry name" value="NAD(P)-bd_dom_sf"/>
</dbReference>
<proteinExistence type="predicted"/>
<feature type="domain" description="NAD-dependent epimerase/dehydratase" evidence="1">
    <location>
        <begin position="36"/>
        <end position="122"/>
    </location>
</feature>
<feature type="non-terminal residue" evidence="2">
    <location>
        <position position="1"/>
    </location>
</feature>
<name>A0A699ZA56_HAELA</name>
<dbReference type="Pfam" id="PF01370">
    <property type="entry name" value="Epimerase"/>
    <property type="match status" value="1"/>
</dbReference>
<evidence type="ECO:0000313" key="3">
    <source>
        <dbReference type="Proteomes" id="UP000485058"/>
    </source>
</evidence>
<dbReference type="InterPro" id="IPR001509">
    <property type="entry name" value="Epimerase_deHydtase"/>
</dbReference>
<evidence type="ECO:0000259" key="1">
    <source>
        <dbReference type="Pfam" id="PF01370"/>
    </source>
</evidence>
<dbReference type="SUPFAM" id="SSF51735">
    <property type="entry name" value="NAD(P)-binding Rossmann-fold domains"/>
    <property type="match status" value="1"/>
</dbReference>
<reference evidence="2 3" key="1">
    <citation type="submission" date="2020-02" db="EMBL/GenBank/DDBJ databases">
        <title>Draft genome sequence of Haematococcus lacustris strain NIES-144.</title>
        <authorList>
            <person name="Morimoto D."/>
            <person name="Nakagawa S."/>
            <person name="Yoshida T."/>
            <person name="Sawayama S."/>
        </authorList>
    </citation>
    <scope>NUCLEOTIDE SEQUENCE [LARGE SCALE GENOMIC DNA]</scope>
    <source>
        <strain evidence="2 3">NIES-144</strain>
    </source>
</reference>
<dbReference type="EMBL" id="BLLF01000502">
    <property type="protein sequence ID" value="GFH12422.1"/>
    <property type="molecule type" value="Genomic_DNA"/>
</dbReference>
<dbReference type="Proteomes" id="UP000485058">
    <property type="component" value="Unassembled WGS sequence"/>
</dbReference>
<dbReference type="Gene3D" id="3.40.50.720">
    <property type="entry name" value="NAD(P)-binding Rossmann-like Domain"/>
    <property type="match status" value="1"/>
</dbReference>